<comment type="subcellular location">
    <subcellularLocation>
        <location evidence="1">Cell membrane</location>
        <topology evidence="1">Multi-pass membrane protein</topology>
    </subcellularLocation>
</comment>
<dbReference type="PANTHER" id="PTHR32196:SF69">
    <property type="entry name" value="BRANCHED-CHAIN AMINO ACID TRANSPORT SYSTEM, PERMEASE PROTEIN"/>
    <property type="match status" value="1"/>
</dbReference>
<dbReference type="PANTHER" id="PTHR32196">
    <property type="entry name" value="ABC TRANSPORTER PERMEASE PROTEIN YPHD-RELATED-RELATED"/>
    <property type="match status" value="1"/>
</dbReference>
<gene>
    <name evidence="7" type="ORF">H8716_05145</name>
</gene>
<keyword evidence="8" id="KW-1185">Reference proteome</keyword>
<proteinExistence type="predicted"/>
<evidence type="ECO:0000313" key="8">
    <source>
        <dbReference type="Proteomes" id="UP000657421"/>
    </source>
</evidence>
<dbReference type="Pfam" id="PF02653">
    <property type="entry name" value="BPD_transp_2"/>
    <property type="match status" value="1"/>
</dbReference>
<evidence type="ECO:0000256" key="5">
    <source>
        <dbReference type="ARBA" id="ARBA00023136"/>
    </source>
</evidence>
<evidence type="ECO:0000256" key="6">
    <source>
        <dbReference type="SAM" id="Phobius"/>
    </source>
</evidence>
<feature type="transmembrane region" description="Helical" evidence="6">
    <location>
        <begin position="52"/>
        <end position="76"/>
    </location>
</feature>
<sequence>MFITWALIQSALELGIIYGIIALALFLTYSMLNVCDLSTDGCYTMGAAAGAVVALAGHPFLALFAAMGTGILSGLVNAFLQTKMKVESMLAGIIVNTGLYTVNICIMGKSNLNMNTTETVFSMMKDLTKDTFLESYSKMIVALIFLVIIAILLALFLGTRLGLSIRATGNNIAMVKSSSINPAMTTTVGLCIGGAMTALAGCLLGEYQKSVDVNMGTGMVTVALASLIIGETIFGRKNIKVRIVGVIIGSCLYRVIVAIALRFNLPASALKLVSALIVAIAISIPAIKEIIALQKTKHAAMLRHRELYQKGGR</sequence>
<evidence type="ECO:0000313" key="7">
    <source>
        <dbReference type="EMBL" id="MBC8572476.1"/>
    </source>
</evidence>
<feature type="transmembrane region" description="Helical" evidence="6">
    <location>
        <begin position="213"/>
        <end position="234"/>
    </location>
</feature>
<keyword evidence="4 6" id="KW-1133">Transmembrane helix</keyword>
<accession>A0ABR7N7V7</accession>
<reference evidence="7 8" key="1">
    <citation type="submission" date="2020-08" db="EMBL/GenBank/DDBJ databases">
        <title>Genome public.</title>
        <authorList>
            <person name="Liu C."/>
            <person name="Sun Q."/>
        </authorList>
    </citation>
    <scope>NUCLEOTIDE SEQUENCE [LARGE SCALE GENOMIC DNA]</scope>
    <source>
        <strain evidence="7 8">NSJ-46</strain>
    </source>
</reference>
<dbReference type="InterPro" id="IPR001851">
    <property type="entry name" value="ABC_transp_permease"/>
</dbReference>
<feature type="transmembrane region" description="Helical" evidence="6">
    <location>
        <begin position="184"/>
        <end position="207"/>
    </location>
</feature>
<dbReference type="CDD" id="cd06574">
    <property type="entry name" value="TM_PBP1_branched-chain-AA_like"/>
    <property type="match status" value="1"/>
</dbReference>
<comment type="caution">
    <text evidence="7">The sequence shown here is derived from an EMBL/GenBank/DDBJ whole genome shotgun (WGS) entry which is preliminary data.</text>
</comment>
<dbReference type="Proteomes" id="UP000657421">
    <property type="component" value="Unassembled WGS sequence"/>
</dbReference>
<keyword evidence="3 6" id="KW-0812">Transmembrane</keyword>
<keyword evidence="2" id="KW-1003">Cell membrane</keyword>
<feature type="transmembrane region" description="Helical" evidence="6">
    <location>
        <begin position="88"/>
        <end position="109"/>
    </location>
</feature>
<evidence type="ECO:0000256" key="2">
    <source>
        <dbReference type="ARBA" id="ARBA00022475"/>
    </source>
</evidence>
<feature type="transmembrane region" description="Helical" evidence="6">
    <location>
        <begin position="12"/>
        <end position="32"/>
    </location>
</feature>
<evidence type="ECO:0000256" key="1">
    <source>
        <dbReference type="ARBA" id="ARBA00004651"/>
    </source>
</evidence>
<dbReference type="RefSeq" id="WP_249307470.1">
    <property type="nucleotide sequence ID" value="NZ_JACRSZ010000003.1"/>
</dbReference>
<keyword evidence="5 6" id="KW-0472">Membrane</keyword>
<name>A0ABR7N7V7_9FIRM</name>
<feature type="transmembrane region" description="Helical" evidence="6">
    <location>
        <begin position="269"/>
        <end position="287"/>
    </location>
</feature>
<feature type="transmembrane region" description="Helical" evidence="6">
    <location>
        <begin position="139"/>
        <end position="163"/>
    </location>
</feature>
<protein>
    <submittedName>
        <fullName evidence="7">ABC transporter permease</fullName>
    </submittedName>
</protein>
<dbReference type="EMBL" id="JACRSZ010000003">
    <property type="protein sequence ID" value="MBC8572476.1"/>
    <property type="molecule type" value="Genomic_DNA"/>
</dbReference>
<feature type="transmembrane region" description="Helical" evidence="6">
    <location>
        <begin position="241"/>
        <end position="263"/>
    </location>
</feature>
<evidence type="ECO:0000256" key="3">
    <source>
        <dbReference type="ARBA" id="ARBA00022692"/>
    </source>
</evidence>
<evidence type="ECO:0000256" key="4">
    <source>
        <dbReference type="ARBA" id="ARBA00022989"/>
    </source>
</evidence>
<organism evidence="7 8">
    <name type="scientific">Jingyaoa shaoxingensis</name>
    <dbReference type="NCBI Taxonomy" id="2763671"/>
    <lineage>
        <taxon>Bacteria</taxon>
        <taxon>Bacillati</taxon>
        <taxon>Bacillota</taxon>
        <taxon>Clostridia</taxon>
        <taxon>Lachnospirales</taxon>
        <taxon>Lachnospiraceae</taxon>
        <taxon>Jingyaoa</taxon>
    </lineage>
</organism>